<reference evidence="1" key="2">
    <citation type="journal article" date="2010" name="Nature">
        <title>Comparative genomics reveals mobile pathogenicity chromosomes in Fusarium.</title>
        <authorList>
            <person name="Ma L.J."/>
            <person name="van der Does H.C."/>
            <person name="Borkovich K.A."/>
            <person name="Coleman J.J."/>
            <person name="Daboussi M.J."/>
            <person name="Di Pietro A."/>
            <person name="Dufresne M."/>
            <person name="Freitag M."/>
            <person name="Grabherr M."/>
            <person name="Henrissat B."/>
            <person name="Houterman P.M."/>
            <person name="Kang S."/>
            <person name="Shim W.B."/>
            <person name="Woloshuk C."/>
            <person name="Xie X."/>
            <person name="Xu J.R."/>
            <person name="Antoniw J."/>
            <person name="Baker S.E."/>
            <person name="Bluhm B.H."/>
            <person name="Breakspear A."/>
            <person name="Brown D.W."/>
            <person name="Butchko R.A."/>
            <person name="Chapman S."/>
            <person name="Coulson R."/>
            <person name="Coutinho P.M."/>
            <person name="Danchin E.G."/>
            <person name="Diener A."/>
            <person name="Gale L.R."/>
            <person name="Gardiner D.M."/>
            <person name="Goff S."/>
            <person name="Hammond-Kosack K.E."/>
            <person name="Hilburn K."/>
            <person name="Hua-Van A."/>
            <person name="Jonkers W."/>
            <person name="Kazan K."/>
            <person name="Kodira C.D."/>
            <person name="Koehrsen M."/>
            <person name="Kumar L."/>
            <person name="Lee Y.H."/>
            <person name="Li L."/>
            <person name="Manners J.M."/>
            <person name="Miranda-Saavedra D."/>
            <person name="Mukherjee M."/>
            <person name="Park G."/>
            <person name="Park J."/>
            <person name="Park S.Y."/>
            <person name="Proctor R.H."/>
            <person name="Regev A."/>
            <person name="Ruiz-Roldan M.C."/>
            <person name="Sain D."/>
            <person name="Sakthikumar S."/>
            <person name="Sykes S."/>
            <person name="Schwartz D.C."/>
            <person name="Turgeon B.G."/>
            <person name="Wapinski I."/>
            <person name="Yoder O."/>
            <person name="Young S."/>
            <person name="Zeng Q."/>
            <person name="Zhou S."/>
            <person name="Galagan J."/>
            <person name="Cuomo C.A."/>
            <person name="Kistler H.C."/>
            <person name="Rep M."/>
        </authorList>
    </citation>
    <scope>NUCLEOTIDE SEQUENCE [LARGE SCALE GENOMIC DNA]</scope>
    <source>
        <strain evidence="1">4287</strain>
    </source>
</reference>
<dbReference type="RefSeq" id="XP_018244623.1">
    <property type="nucleotide sequence ID" value="XM_018399985.1"/>
</dbReference>
<dbReference type="VEuPathDB" id="FungiDB:FOXG_19306"/>
<dbReference type="VEuPathDB" id="FungiDB:FOXG_19720"/>
<accession>A0A0J9WLV9</accession>
<dbReference type="EMBL" id="DS231702">
    <property type="protein sequence ID" value="KNB04462.1"/>
    <property type="molecule type" value="Genomic_DNA"/>
</dbReference>
<dbReference type="KEGG" id="fox:FOXG_19306"/>
<dbReference type="GeneID" id="28960060"/>
<reference evidence="1" key="1">
    <citation type="submission" date="2007-04" db="EMBL/GenBank/DDBJ databases">
        <authorList>
            <consortium name="The Broad Institute Genome Sequencing Platform"/>
            <person name="Birren B."/>
            <person name="Lander E."/>
            <person name="Galagan J."/>
            <person name="Nusbaum C."/>
            <person name="Devon K."/>
            <person name="Ma L.-J."/>
            <person name="Jaffe D."/>
            <person name="Butler J."/>
            <person name="Alvarez P."/>
            <person name="Gnerre S."/>
            <person name="Grabherr M."/>
            <person name="Kleber M."/>
            <person name="Mauceli E."/>
            <person name="Brockman W."/>
            <person name="MacCallum I.A."/>
            <person name="Young S."/>
            <person name="LaButti K."/>
            <person name="DeCaprio D."/>
            <person name="Crawford M."/>
            <person name="Koehrsen M."/>
            <person name="Engels R."/>
            <person name="Montgomery P."/>
            <person name="Pearson M."/>
            <person name="Howarth C."/>
            <person name="Larson L."/>
            <person name="White J."/>
            <person name="O'Leary S."/>
            <person name="Kodira C."/>
            <person name="Zeng Q."/>
            <person name="Yandava C."/>
            <person name="Alvarado L."/>
            <person name="Kistler C."/>
            <person name="Shim W.-B."/>
            <person name="Kang S."/>
            <person name="Woloshuk C."/>
        </authorList>
    </citation>
    <scope>NUCLEOTIDE SEQUENCE</scope>
    <source>
        <strain evidence="1">4287</strain>
    </source>
</reference>
<dbReference type="Proteomes" id="UP000009097">
    <property type="component" value="Unassembled WGS sequence"/>
</dbReference>
<dbReference type="GeneID" id="28960012"/>
<dbReference type="VEuPathDB" id="FungiDB:FOXG_19354"/>
<evidence type="ECO:0000313" key="4">
    <source>
        <dbReference type="Proteomes" id="UP000009097"/>
    </source>
</evidence>
<evidence type="ECO:0000313" key="2">
    <source>
        <dbReference type="EMBL" id="KNB04643.1"/>
    </source>
</evidence>
<name>A0A0J9WLV9_FUSO4</name>
<dbReference type="EMBL" id="DS231704">
    <property type="protein sequence ID" value="KNB06578.1"/>
    <property type="molecule type" value="Genomic_DNA"/>
</dbReference>
<sequence length="30" mass="3249">MVADLDGCNLILGYMDGTPSLTPYQYLGRA</sequence>
<proteinExistence type="predicted"/>
<evidence type="ECO:0000313" key="3">
    <source>
        <dbReference type="EMBL" id="KNB06578.1"/>
    </source>
</evidence>
<dbReference type="KEGG" id="fox:FOXG_19720"/>
<dbReference type="RefSeq" id="XP_018242507.1">
    <property type="nucleotide sequence ID" value="XM_018399513.1"/>
</dbReference>
<dbReference type="RefSeq" id="XP_018242688.1">
    <property type="nucleotide sequence ID" value="XM_018399567.1"/>
</dbReference>
<protein>
    <submittedName>
        <fullName evidence="1">Uncharacterized protein</fullName>
    </submittedName>
</protein>
<gene>
    <name evidence="1" type="ORF">FOXG_19306</name>
    <name evidence="2" type="ORF">FOXG_19354</name>
    <name evidence="3" type="ORF">FOXG_19720</name>
</gene>
<organism evidence="1 4">
    <name type="scientific">Fusarium oxysporum f. sp. lycopersici (strain 4287 / CBS 123668 / FGSC 9935 / NRRL 34936)</name>
    <name type="common">Fusarium vascular wilt of tomato</name>
    <dbReference type="NCBI Taxonomy" id="426428"/>
    <lineage>
        <taxon>Eukaryota</taxon>
        <taxon>Fungi</taxon>
        <taxon>Dikarya</taxon>
        <taxon>Ascomycota</taxon>
        <taxon>Pezizomycotina</taxon>
        <taxon>Sordariomycetes</taxon>
        <taxon>Hypocreomycetidae</taxon>
        <taxon>Hypocreales</taxon>
        <taxon>Nectriaceae</taxon>
        <taxon>Fusarium</taxon>
        <taxon>Fusarium oxysporum species complex</taxon>
    </lineage>
</organism>
<dbReference type="AlphaFoldDB" id="A0A0J9WLV9"/>
<dbReference type="KEGG" id="fox:FOXG_19354"/>
<dbReference type="GeneID" id="28960426"/>
<evidence type="ECO:0000313" key="1">
    <source>
        <dbReference type="EMBL" id="KNB04462.1"/>
    </source>
</evidence>
<dbReference type="EMBL" id="DS231702">
    <property type="protein sequence ID" value="KNB04643.1"/>
    <property type="molecule type" value="Genomic_DNA"/>
</dbReference>